<evidence type="ECO:0000256" key="1">
    <source>
        <dbReference type="SAM" id="MobiDB-lite"/>
    </source>
</evidence>
<sequence precursor="true">MAFVRFGLWALLPLCLFVGCGDSGPTAPSQDELTTYVNENPGEPEVDGGDVGNGDTAGN</sequence>
<keyword evidence="2" id="KW-0732">Signal</keyword>
<evidence type="ECO:0000256" key="2">
    <source>
        <dbReference type="SAM" id="SignalP"/>
    </source>
</evidence>
<dbReference type="PROSITE" id="PS51257">
    <property type="entry name" value="PROKAR_LIPOPROTEIN"/>
    <property type="match status" value="1"/>
</dbReference>
<feature type="compositionally biased region" description="Polar residues" evidence="1">
    <location>
        <begin position="29"/>
        <end position="38"/>
    </location>
</feature>
<reference evidence="3 4" key="1">
    <citation type="submission" date="2019-02" db="EMBL/GenBank/DDBJ databases">
        <title>Deep-cultivation of Planctomycetes and their phenomic and genomic characterization uncovers novel biology.</title>
        <authorList>
            <person name="Wiegand S."/>
            <person name="Jogler M."/>
            <person name="Boedeker C."/>
            <person name="Pinto D."/>
            <person name="Vollmers J."/>
            <person name="Rivas-Marin E."/>
            <person name="Kohn T."/>
            <person name="Peeters S.H."/>
            <person name="Heuer A."/>
            <person name="Rast P."/>
            <person name="Oberbeckmann S."/>
            <person name="Bunk B."/>
            <person name="Jeske O."/>
            <person name="Meyerdierks A."/>
            <person name="Storesund J.E."/>
            <person name="Kallscheuer N."/>
            <person name="Luecker S."/>
            <person name="Lage O.M."/>
            <person name="Pohl T."/>
            <person name="Merkel B.J."/>
            <person name="Hornburger P."/>
            <person name="Mueller R.-W."/>
            <person name="Bruemmer F."/>
            <person name="Labrenz M."/>
            <person name="Spormann A.M."/>
            <person name="Op Den Camp H."/>
            <person name="Overmann J."/>
            <person name="Amann R."/>
            <person name="Jetten M.S.M."/>
            <person name="Mascher T."/>
            <person name="Medema M.H."/>
            <person name="Devos D.P."/>
            <person name="Kaster A.-K."/>
            <person name="Ovreas L."/>
            <person name="Rohde M."/>
            <person name="Galperin M.Y."/>
            <person name="Jogler C."/>
        </authorList>
    </citation>
    <scope>NUCLEOTIDE SEQUENCE [LARGE SCALE GENOMIC DNA]</scope>
    <source>
        <strain evidence="3 4">Pla52n</strain>
    </source>
</reference>
<evidence type="ECO:0000313" key="4">
    <source>
        <dbReference type="Proteomes" id="UP000320176"/>
    </source>
</evidence>
<comment type="caution">
    <text evidence="3">The sequence shown here is derived from an EMBL/GenBank/DDBJ whole genome shotgun (WGS) entry which is preliminary data.</text>
</comment>
<name>A0A5C6A3T7_9BACT</name>
<dbReference type="OrthoDB" id="290019at2"/>
<accession>A0A5C6A3T7</accession>
<dbReference type="AlphaFoldDB" id="A0A5C6A3T7"/>
<feature type="region of interest" description="Disordered" evidence="1">
    <location>
        <begin position="29"/>
        <end position="59"/>
    </location>
</feature>
<feature type="chain" id="PRO_5022951657" description="Secreted protein" evidence="2">
    <location>
        <begin position="24"/>
        <end position="59"/>
    </location>
</feature>
<protein>
    <recommendedName>
        <fullName evidence="5">Secreted protein</fullName>
    </recommendedName>
</protein>
<organism evidence="3 4">
    <name type="scientific">Stieleria varia</name>
    <dbReference type="NCBI Taxonomy" id="2528005"/>
    <lineage>
        <taxon>Bacteria</taxon>
        <taxon>Pseudomonadati</taxon>
        <taxon>Planctomycetota</taxon>
        <taxon>Planctomycetia</taxon>
        <taxon>Pirellulales</taxon>
        <taxon>Pirellulaceae</taxon>
        <taxon>Stieleria</taxon>
    </lineage>
</organism>
<dbReference type="EMBL" id="SJPN01000008">
    <property type="protein sequence ID" value="TWT93928.1"/>
    <property type="molecule type" value="Genomic_DNA"/>
</dbReference>
<dbReference type="Proteomes" id="UP000320176">
    <property type="component" value="Unassembled WGS sequence"/>
</dbReference>
<evidence type="ECO:0000313" key="3">
    <source>
        <dbReference type="EMBL" id="TWT93928.1"/>
    </source>
</evidence>
<proteinExistence type="predicted"/>
<evidence type="ECO:0008006" key="5">
    <source>
        <dbReference type="Google" id="ProtNLM"/>
    </source>
</evidence>
<feature type="signal peptide" evidence="2">
    <location>
        <begin position="1"/>
        <end position="23"/>
    </location>
</feature>
<keyword evidence="4" id="KW-1185">Reference proteome</keyword>
<gene>
    <name evidence="3" type="ORF">Pla52n_57560</name>
</gene>
<feature type="compositionally biased region" description="Gly residues" evidence="1">
    <location>
        <begin position="49"/>
        <end position="59"/>
    </location>
</feature>